<evidence type="ECO:0000256" key="2">
    <source>
        <dbReference type="ARBA" id="ARBA00023043"/>
    </source>
</evidence>
<evidence type="ECO:0000256" key="3">
    <source>
        <dbReference type="PROSITE-ProRule" id="PRU00023"/>
    </source>
</evidence>
<dbReference type="SMART" id="SM00248">
    <property type="entry name" value="ANK"/>
    <property type="match status" value="3"/>
</dbReference>
<organismHost>
    <name type="scientific">Apodemus sylvaticus</name>
    <name type="common">European woodmouse</name>
    <dbReference type="NCBI Taxonomy" id="10129"/>
</organismHost>
<dbReference type="InterPro" id="IPR036770">
    <property type="entry name" value="Ankyrin_rpt-contain_sf"/>
</dbReference>
<keyword evidence="2 3" id="KW-0040">ANK repeat</keyword>
<organism evidence="5">
    <name type="scientific">Cowpox virus</name>
    <name type="common">CPV</name>
    <dbReference type="NCBI Taxonomy" id="10243"/>
    <lineage>
        <taxon>Viruses</taxon>
        <taxon>Varidnaviria</taxon>
        <taxon>Bamfordvirae</taxon>
        <taxon>Nucleocytoviricota</taxon>
        <taxon>Pokkesviricetes</taxon>
        <taxon>Chitovirales</taxon>
        <taxon>Poxviridae</taxon>
        <taxon>Chordopoxvirinae</taxon>
        <taxon>Orthopoxvirus</taxon>
        <taxon>Orthopoxvirus cowpox</taxon>
    </lineage>
</organism>
<feature type="repeat" description="ANK" evidence="3">
    <location>
        <begin position="375"/>
        <end position="407"/>
    </location>
</feature>
<accession>A0A6J7ZBD4</accession>
<dbReference type="EMBL" id="LR812035">
    <property type="protein sequence ID" value="CAB5513954.1"/>
    <property type="molecule type" value="Genomic_DNA"/>
</dbReference>
<organismHost>
    <name type="scientific">Felis catus</name>
    <name type="common">Cat</name>
    <name type="synonym">Felis silvestris catus</name>
    <dbReference type="NCBI Taxonomy" id="9685"/>
</organismHost>
<evidence type="ECO:0000259" key="4">
    <source>
        <dbReference type="Pfam" id="PF09372"/>
    </source>
</evidence>
<organismHost>
    <name type="scientific">Mus musculus</name>
    <name type="common">Mouse</name>
    <dbReference type="NCBI Taxonomy" id="10090"/>
</organismHost>
<organismHost>
    <name type="scientific">Homo sapiens</name>
    <name type="common">Human</name>
    <dbReference type="NCBI Taxonomy" id="9606"/>
</organismHost>
<dbReference type="PANTHER" id="PTHR24134">
    <property type="entry name" value="ANKYRIN REPEAT-CONTAINING PROTEIN DDB_G0279043"/>
    <property type="match status" value="1"/>
</dbReference>
<dbReference type="Pfam" id="PF12796">
    <property type="entry name" value="Ank_2"/>
    <property type="match status" value="1"/>
</dbReference>
<dbReference type="Pfam" id="PF09372">
    <property type="entry name" value="PRANC"/>
    <property type="match status" value="1"/>
</dbReference>
<organismHost>
    <name type="scientific">Microtus agrestis</name>
    <name type="common">Short-tailed field vole</name>
    <dbReference type="NCBI Taxonomy" id="29092"/>
</organismHost>
<dbReference type="Proteomes" id="UP000509403">
    <property type="component" value="Segment"/>
</dbReference>
<gene>
    <name evidence="5" type="primary">CPXV011</name>
</gene>
<dbReference type="Gene3D" id="1.25.40.20">
    <property type="entry name" value="Ankyrin repeat-containing domain"/>
    <property type="match status" value="2"/>
</dbReference>
<proteinExistence type="predicted"/>
<keyword evidence="1" id="KW-0677">Repeat</keyword>
<evidence type="ECO:0000256" key="1">
    <source>
        <dbReference type="ARBA" id="ARBA00022737"/>
    </source>
</evidence>
<organismHost>
    <name type="scientific">Myodes glareolus</name>
    <name type="common">Bank vole</name>
    <name type="synonym">Clethrionomys glareolus</name>
    <dbReference type="NCBI Taxonomy" id="447135"/>
</organismHost>
<dbReference type="PANTHER" id="PTHR24134:SF9">
    <property type="entry name" value="ANKYRIN REPEAT AND SOCS BOX PROTEIN 8"/>
    <property type="match status" value="1"/>
</dbReference>
<organismHost>
    <name type="scientific">Loxodonta africana</name>
    <name type="common">African elephant</name>
    <dbReference type="NCBI Taxonomy" id="9785"/>
</organismHost>
<protein>
    <submittedName>
        <fullName evidence="5">CPXV011 protein</fullName>
    </submittedName>
</protein>
<dbReference type="SUPFAM" id="SSF48403">
    <property type="entry name" value="Ankyrin repeat"/>
    <property type="match status" value="1"/>
</dbReference>
<name>A0A6J7ZBD4_COWPX</name>
<reference evidence="5" key="1">
    <citation type="submission" date="2020-05" db="EMBL/GenBank/DDBJ databases">
        <authorList>
            <consortium name="IVD NGS Lab"/>
        </authorList>
    </citation>
    <scope>NUCLEOTIDE SEQUENCE [LARGE SCALE GENOMIC DNA]</scope>
    <source>
        <strain evidence="5">GerMygEK 938/17</strain>
    </source>
</reference>
<sequence length="679" mass="80369">MKVRRLLNFYQICYNLEMERYSLHKYFYIDSKKYHESESEFQSEFQSQYFENPENNTISSTNKNEYDDYLSFYNTICNEPNVEYKELSTKDASTQTWEETNVVDDRYKKNSSILGYSDEIRKNDLDMDIVKDFLANGYDLTVKDNNLNTAVSAYFKRDIMNLEMIDILNDYLTMKQRSSLVHVYLLDHKKFDYPFFKKLVLTNKHCLKTYYRGDFKGLTRIFYGTPLHVLASLKSLITSNYVKLLVYNGNDINAMNENTPLGTPLHYYLHGFTRSNFLDYNETIIDAFIELGADIIMPNARKIIPVITAINNINNIDNIQNIKILRKLLILSKHAKPELFRDFVIHDYIKKSYIDTECLDIIRSLDGFDINKYYNGYTPLHYAIKYNTIRIAKYLLDNGADMTLRTYNYKTIFYLALRVYSARKWTSFLISRLPPKEILGPLTDHIIDCVLMNKVSDVWESSPVISYLILKVPSFYHKFKEAIEFKIQQRDDILVRDTEEDDEEDYEYCYMNNIYYDAEDNYPLDDVSREKYIKVLQDAYRYNSDVVSLKSIYITDGITIYNILFNNNIKIPVYGNYNKELIAESNIYHDIVKDVISGIREKFNLMKKVIYYIDHDQPTYLNTIPKELVMKIFSNMNLPEIRDLYTKYYASNPAIDYYIGCDIDYSLQSMKSVQTQTHE</sequence>
<dbReference type="InterPro" id="IPR018272">
    <property type="entry name" value="PRANC_domain"/>
</dbReference>
<organismHost>
    <name type="scientific">Bos taurus</name>
    <name type="common">Bovine</name>
    <dbReference type="NCBI Taxonomy" id="9913"/>
</organismHost>
<dbReference type="PROSITE" id="PS50088">
    <property type="entry name" value="ANK_REPEAT"/>
    <property type="match status" value="1"/>
</dbReference>
<feature type="domain" description="PRANC" evidence="4">
    <location>
        <begin position="556"/>
        <end position="645"/>
    </location>
</feature>
<dbReference type="InterPro" id="IPR002110">
    <property type="entry name" value="Ankyrin_rpt"/>
</dbReference>
<evidence type="ECO:0000313" key="5">
    <source>
        <dbReference type="EMBL" id="CAB5513954.1"/>
    </source>
</evidence>
<dbReference type="PROSITE" id="PS50297">
    <property type="entry name" value="ANK_REP_REGION"/>
    <property type="match status" value="1"/>
</dbReference>